<evidence type="ECO:0000259" key="1">
    <source>
        <dbReference type="Pfam" id="PF24963"/>
    </source>
</evidence>
<name>A0A926ETP4_9FIRM</name>
<organism evidence="2 3">
    <name type="scientific">Paratissierella segnis</name>
    <dbReference type="NCBI Taxonomy" id="2763679"/>
    <lineage>
        <taxon>Bacteria</taxon>
        <taxon>Bacillati</taxon>
        <taxon>Bacillota</taxon>
        <taxon>Tissierellia</taxon>
        <taxon>Tissierellales</taxon>
        <taxon>Tissierellaceae</taxon>
        <taxon>Paratissierella</taxon>
    </lineage>
</organism>
<protein>
    <submittedName>
        <fullName evidence="2">DUF4406 domain-containing protein</fullName>
    </submittedName>
</protein>
<dbReference type="AlphaFoldDB" id="A0A926ETP4"/>
<sequence length="111" mass="12690">MLVKPIIYVCSPLRGDVKRNINKAIGYSRYVYVKSGIPLAPHTIFTQFLDDEDEEERNAGIDMGLELLNICDELWAFGDKISVGMLNEIERAKSLGIIVRRFNERCEPLDE</sequence>
<reference evidence="2" key="1">
    <citation type="submission" date="2020-08" db="EMBL/GenBank/DDBJ databases">
        <title>Genome public.</title>
        <authorList>
            <person name="Liu C."/>
            <person name="Sun Q."/>
        </authorList>
    </citation>
    <scope>NUCLEOTIDE SEQUENCE</scope>
    <source>
        <strain evidence="2">BX21</strain>
    </source>
</reference>
<comment type="caution">
    <text evidence="2">The sequence shown here is derived from an EMBL/GenBank/DDBJ whole genome shotgun (WGS) entry which is preliminary data.</text>
</comment>
<evidence type="ECO:0000313" key="3">
    <source>
        <dbReference type="Proteomes" id="UP000601171"/>
    </source>
</evidence>
<dbReference type="InterPro" id="IPR056670">
    <property type="entry name" value="DUF7768"/>
</dbReference>
<keyword evidence="3" id="KW-1185">Reference proteome</keyword>
<proteinExistence type="predicted"/>
<dbReference type="Gene3D" id="3.40.50.10400">
    <property type="entry name" value="Hypothetical protein PA1492"/>
    <property type="match status" value="1"/>
</dbReference>
<accession>A0A926ETP4</accession>
<dbReference type="Pfam" id="PF24963">
    <property type="entry name" value="DUF7768"/>
    <property type="match status" value="1"/>
</dbReference>
<feature type="domain" description="DUF7768" evidence="1">
    <location>
        <begin position="5"/>
        <end position="102"/>
    </location>
</feature>
<dbReference type="EMBL" id="JACRTG010000012">
    <property type="protein sequence ID" value="MBC8587466.1"/>
    <property type="molecule type" value="Genomic_DNA"/>
</dbReference>
<dbReference type="Proteomes" id="UP000601171">
    <property type="component" value="Unassembled WGS sequence"/>
</dbReference>
<evidence type="ECO:0000313" key="2">
    <source>
        <dbReference type="EMBL" id="MBC8587466.1"/>
    </source>
</evidence>
<gene>
    <name evidence="2" type="ORF">H8707_04330</name>
</gene>